<feature type="compositionally biased region" description="Gly residues" evidence="1">
    <location>
        <begin position="169"/>
        <end position="183"/>
    </location>
</feature>
<gene>
    <name evidence="2" type="ORF">D9758_015209</name>
</gene>
<evidence type="ECO:0000313" key="2">
    <source>
        <dbReference type="EMBL" id="KAF5343144.1"/>
    </source>
</evidence>
<name>A0A8H5CK02_9AGAR</name>
<proteinExistence type="predicted"/>
<accession>A0A8H5CK02</accession>
<dbReference type="Proteomes" id="UP000559256">
    <property type="component" value="Unassembled WGS sequence"/>
</dbReference>
<feature type="compositionally biased region" description="Polar residues" evidence="1">
    <location>
        <begin position="1"/>
        <end position="12"/>
    </location>
</feature>
<organism evidence="2 3">
    <name type="scientific">Tetrapyrgos nigripes</name>
    <dbReference type="NCBI Taxonomy" id="182062"/>
    <lineage>
        <taxon>Eukaryota</taxon>
        <taxon>Fungi</taxon>
        <taxon>Dikarya</taxon>
        <taxon>Basidiomycota</taxon>
        <taxon>Agaricomycotina</taxon>
        <taxon>Agaricomycetes</taxon>
        <taxon>Agaricomycetidae</taxon>
        <taxon>Agaricales</taxon>
        <taxon>Marasmiineae</taxon>
        <taxon>Marasmiaceae</taxon>
        <taxon>Tetrapyrgos</taxon>
    </lineage>
</organism>
<reference evidence="2 3" key="1">
    <citation type="journal article" date="2020" name="ISME J.">
        <title>Uncovering the hidden diversity of litter-decomposition mechanisms in mushroom-forming fungi.</title>
        <authorList>
            <person name="Floudas D."/>
            <person name="Bentzer J."/>
            <person name="Ahren D."/>
            <person name="Johansson T."/>
            <person name="Persson P."/>
            <person name="Tunlid A."/>
        </authorList>
    </citation>
    <scope>NUCLEOTIDE SEQUENCE [LARGE SCALE GENOMIC DNA]</scope>
    <source>
        <strain evidence="2 3">CBS 291.85</strain>
    </source>
</reference>
<evidence type="ECO:0000313" key="3">
    <source>
        <dbReference type="Proteomes" id="UP000559256"/>
    </source>
</evidence>
<protein>
    <submittedName>
        <fullName evidence="2">Uncharacterized protein</fullName>
    </submittedName>
</protein>
<dbReference type="AlphaFoldDB" id="A0A8H5CK02"/>
<evidence type="ECO:0000256" key="1">
    <source>
        <dbReference type="SAM" id="MobiDB-lite"/>
    </source>
</evidence>
<feature type="compositionally biased region" description="Low complexity" evidence="1">
    <location>
        <begin position="259"/>
        <end position="288"/>
    </location>
</feature>
<sequence length="288" mass="28072">MISGSTTSSAHETSPTGTAGGASGQDMGHIIEQLCQNQTTKPPVTDKGKRAATPIVSSPPDGGKDGSEIQQLVNKLCTVYHQQHNGPEPVPQGTNGPSSGSSPSGPANEKRAAPASEEQPSDQSNSTTGPGSEGPPHGHSKPGGQGHPPQGQGDWKKLLEQLCSHTKGQGQGGTSGAPGGPEKGGPPSDSTASGDSSPTEKRAATSGGPSGHPGSGPNGHNGDPLEKLCSMMHNKGQGNGGASGSATPPSTNPDSTGNPEASSGSGSPAGSSTSTEASSASSTDSPSA</sequence>
<feature type="region of interest" description="Disordered" evidence="1">
    <location>
        <begin position="1"/>
        <end position="288"/>
    </location>
</feature>
<keyword evidence="3" id="KW-1185">Reference proteome</keyword>
<feature type="compositionally biased region" description="Polar residues" evidence="1">
    <location>
        <begin position="244"/>
        <end position="258"/>
    </location>
</feature>
<feature type="compositionally biased region" description="Gly residues" evidence="1">
    <location>
        <begin position="208"/>
        <end position="219"/>
    </location>
</feature>
<feature type="compositionally biased region" description="Low complexity" evidence="1">
    <location>
        <begin position="96"/>
        <end position="106"/>
    </location>
</feature>
<comment type="caution">
    <text evidence="2">The sequence shown here is derived from an EMBL/GenBank/DDBJ whole genome shotgun (WGS) entry which is preliminary data.</text>
</comment>
<dbReference type="EMBL" id="JAACJM010000148">
    <property type="protein sequence ID" value="KAF5343144.1"/>
    <property type="molecule type" value="Genomic_DNA"/>
</dbReference>